<dbReference type="Proteomes" id="UP000294933">
    <property type="component" value="Unassembled WGS sequence"/>
</dbReference>
<dbReference type="VEuPathDB" id="FungiDB:BD410DRAFT_489492"/>
<name>A0A4Y7PTC0_9AGAM</name>
<accession>A0A4Y7PTC0</accession>
<reference evidence="1 2" key="1">
    <citation type="submission" date="2018-06" db="EMBL/GenBank/DDBJ databases">
        <title>A transcriptomic atlas of mushroom development highlights an independent origin of complex multicellularity.</title>
        <authorList>
            <consortium name="DOE Joint Genome Institute"/>
            <person name="Krizsan K."/>
            <person name="Almasi E."/>
            <person name="Merenyi Z."/>
            <person name="Sahu N."/>
            <person name="Viragh M."/>
            <person name="Koszo T."/>
            <person name="Mondo S."/>
            <person name="Kiss B."/>
            <person name="Balint B."/>
            <person name="Kues U."/>
            <person name="Barry K."/>
            <person name="Hegedus J.C."/>
            <person name="Henrissat B."/>
            <person name="Johnson J."/>
            <person name="Lipzen A."/>
            <person name="Ohm R."/>
            <person name="Nagy I."/>
            <person name="Pangilinan J."/>
            <person name="Yan J."/>
            <person name="Xiong Y."/>
            <person name="Grigoriev I.V."/>
            <person name="Hibbett D.S."/>
            <person name="Nagy L.G."/>
        </authorList>
    </citation>
    <scope>NUCLEOTIDE SEQUENCE [LARGE SCALE GENOMIC DNA]</scope>
    <source>
        <strain evidence="1 2">SZMC22713</strain>
    </source>
</reference>
<dbReference type="AlphaFoldDB" id="A0A4Y7PTC0"/>
<sequence length="90" mass="10623">MFIDVLIVLPSYSIQFARLDLHVSNWIIRFALELFSRELGPELTCDRHFYTENICAISKKPVYLIHRGIHQSGRSWFYSLCRVDFEAESL</sequence>
<dbReference type="EMBL" id="ML170205">
    <property type="protein sequence ID" value="TDL18644.1"/>
    <property type="molecule type" value="Genomic_DNA"/>
</dbReference>
<evidence type="ECO:0000313" key="1">
    <source>
        <dbReference type="EMBL" id="TDL18644.1"/>
    </source>
</evidence>
<protein>
    <submittedName>
        <fullName evidence="1">Uncharacterized protein</fullName>
    </submittedName>
</protein>
<organism evidence="1 2">
    <name type="scientific">Rickenella mellea</name>
    <dbReference type="NCBI Taxonomy" id="50990"/>
    <lineage>
        <taxon>Eukaryota</taxon>
        <taxon>Fungi</taxon>
        <taxon>Dikarya</taxon>
        <taxon>Basidiomycota</taxon>
        <taxon>Agaricomycotina</taxon>
        <taxon>Agaricomycetes</taxon>
        <taxon>Hymenochaetales</taxon>
        <taxon>Rickenellaceae</taxon>
        <taxon>Rickenella</taxon>
    </lineage>
</organism>
<gene>
    <name evidence="1" type="ORF">BD410DRAFT_489492</name>
</gene>
<keyword evidence="2" id="KW-1185">Reference proteome</keyword>
<proteinExistence type="predicted"/>
<evidence type="ECO:0000313" key="2">
    <source>
        <dbReference type="Proteomes" id="UP000294933"/>
    </source>
</evidence>